<dbReference type="OrthoDB" id="2248014at2759"/>
<dbReference type="InterPro" id="IPR050164">
    <property type="entry name" value="Peptidase_C19"/>
</dbReference>
<dbReference type="Pfam" id="PF00443">
    <property type="entry name" value="UCH"/>
    <property type="match status" value="1"/>
</dbReference>
<dbReference type="GO" id="GO:0006508">
    <property type="term" value="P:proteolysis"/>
    <property type="evidence" value="ECO:0007669"/>
    <property type="project" value="UniProtKB-KW"/>
</dbReference>
<keyword evidence="3 7" id="KW-0645">Protease</keyword>
<dbReference type="GO" id="GO:0004843">
    <property type="term" value="F:cysteine-type deubiquitinase activity"/>
    <property type="evidence" value="ECO:0007669"/>
    <property type="project" value="UniProtKB-UniRule"/>
</dbReference>
<dbReference type="EC" id="3.4.19.12" evidence="7"/>
<feature type="compositionally biased region" description="Polar residues" evidence="8">
    <location>
        <begin position="551"/>
        <end position="560"/>
    </location>
</feature>
<dbReference type="InterPro" id="IPR038765">
    <property type="entry name" value="Papain-like_cys_pep_sf"/>
</dbReference>
<dbReference type="PROSITE" id="PS00972">
    <property type="entry name" value="USP_1"/>
    <property type="match status" value="1"/>
</dbReference>
<evidence type="ECO:0000256" key="5">
    <source>
        <dbReference type="ARBA" id="ARBA00022801"/>
    </source>
</evidence>
<dbReference type="AlphaFoldDB" id="A0A4Y7I9D3"/>
<evidence type="ECO:0000256" key="6">
    <source>
        <dbReference type="ARBA" id="ARBA00022807"/>
    </source>
</evidence>
<keyword evidence="4 7" id="KW-0833">Ubl conjugation pathway</keyword>
<dbReference type="InterPro" id="IPR001394">
    <property type="entry name" value="Peptidase_C19_UCH"/>
</dbReference>
<dbReference type="PANTHER" id="PTHR24006:SF888">
    <property type="entry name" value="UBIQUITIN CARBOXYL-TERMINAL HYDROLASE 30"/>
    <property type="match status" value="1"/>
</dbReference>
<dbReference type="SUPFAM" id="SSF54001">
    <property type="entry name" value="Cysteine proteinases"/>
    <property type="match status" value="1"/>
</dbReference>
<accession>A0A4Y7I9D3</accession>
<evidence type="ECO:0000313" key="11">
    <source>
        <dbReference type="Proteomes" id="UP000316621"/>
    </source>
</evidence>
<evidence type="ECO:0000256" key="1">
    <source>
        <dbReference type="ARBA" id="ARBA00000707"/>
    </source>
</evidence>
<dbReference type="PROSITE" id="PS00973">
    <property type="entry name" value="USP_2"/>
    <property type="match status" value="1"/>
</dbReference>
<comment type="catalytic activity">
    <reaction evidence="1 7">
        <text>Thiol-dependent hydrolysis of ester, thioester, amide, peptide and isopeptide bonds formed by the C-terminal Gly of ubiquitin (a 76-residue protein attached to proteins as an intracellular targeting signal).</text>
        <dbReference type="EC" id="3.4.19.12"/>
    </reaction>
</comment>
<keyword evidence="5 7" id="KW-0378">Hydrolase</keyword>
<reference evidence="10 11" key="1">
    <citation type="journal article" date="2018" name="Science">
        <title>The opium poppy genome and morphinan production.</title>
        <authorList>
            <person name="Guo L."/>
            <person name="Winzer T."/>
            <person name="Yang X."/>
            <person name="Li Y."/>
            <person name="Ning Z."/>
            <person name="He Z."/>
            <person name="Teodor R."/>
            <person name="Lu Y."/>
            <person name="Bowser T.A."/>
            <person name="Graham I.A."/>
            <person name="Ye K."/>
        </authorList>
    </citation>
    <scope>NUCLEOTIDE SEQUENCE [LARGE SCALE GENOMIC DNA]</scope>
    <source>
        <strain evidence="11">cv. HN1</strain>
        <tissue evidence="10">Leaves</tissue>
    </source>
</reference>
<evidence type="ECO:0000256" key="3">
    <source>
        <dbReference type="ARBA" id="ARBA00022670"/>
    </source>
</evidence>
<evidence type="ECO:0000256" key="8">
    <source>
        <dbReference type="SAM" id="MobiDB-lite"/>
    </source>
</evidence>
<dbReference type="STRING" id="3469.A0A4Y7I9D3"/>
<dbReference type="InterPro" id="IPR018200">
    <property type="entry name" value="USP_CS"/>
</dbReference>
<protein>
    <recommendedName>
        <fullName evidence="7">Ubiquitin carboxyl-terminal hydrolase</fullName>
        <ecNumber evidence="7">3.4.19.12</ecNumber>
    </recommendedName>
</protein>
<name>A0A4Y7I9D3_PAPSO</name>
<feature type="region of interest" description="Disordered" evidence="8">
    <location>
        <begin position="527"/>
        <end position="590"/>
    </location>
</feature>
<dbReference type="PROSITE" id="PS50235">
    <property type="entry name" value="USP_3"/>
    <property type="match status" value="1"/>
</dbReference>
<dbReference type="Proteomes" id="UP000316621">
    <property type="component" value="Chromosome 1"/>
</dbReference>
<evidence type="ECO:0000259" key="9">
    <source>
        <dbReference type="PROSITE" id="PS50235"/>
    </source>
</evidence>
<dbReference type="PANTHER" id="PTHR24006">
    <property type="entry name" value="UBIQUITIN CARBOXYL-TERMINAL HYDROLASE"/>
    <property type="match status" value="1"/>
</dbReference>
<dbReference type="GO" id="GO:0005634">
    <property type="term" value="C:nucleus"/>
    <property type="evidence" value="ECO:0007669"/>
    <property type="project" value="TreeGrafter"/>
</dbReference>
<evidence type="ECO:0000256" key="4">
    <source>
        <dbReference type="ARBA" id="ARBA00022786"/>
    </source>
</evidence>
<dbReference type="Gramene" id="RZC44098">
    <property type="protein sequence ID" value="RZC44098"/>
    <property type="gene ID" value="C5167_037049"/>
</dbReference>
<evidence type="ECO:0000313" key="10">
    <source>
        <dbReference type="EMBL" id="RZC44098.1"/>
    </source>
</evidence>
<proteinExistence type="inferred from homology"/>
<dbReference type="InterPro" id="IPR028889">
    <property type="entry name" value="USP"/>
</dbReference>
<dbReference type="GO" id="GO:0005829">
    <property type="term" value="C:cytosol"/>
    <property type="evidence" value="ECO:0007669"/>
    <property type="project" value="TreeGrafter"/>
</dbReference>
<feature type="domain" description="USP" evidence="9">
    <location>
        <begin position="81"/>
        <end position="751"/>
    </location>
</feature>
<comment type="function">
    <text evidence="7">Recognizes and hydrolyzes the peptide bond at the C-terminal Gly of ubiquitin. Involved in the processing of poly-ubiquitin precursors as well as that of ubiquitinated proteins.</text>
</comment>
<feature type="compositionally biased region" description="Basic and acidic residues" evidence="8">
    <location>
        <begin position="574"/>
        <end position="587"/>
    </location>
</feature>
<dbReference type="Gene3D" id="3.90.70.10">
    <property type="entry name" value="Cysteine proteinases"/>
    <property type="match status" value="2"/>
</dbReference>
<comment type="similarity">
    <text evidence="2 7">Belongs to the peptidase C19 family.</text>
</comment>
<keyword evidence="6 7" id="KW-0788">Thiol protease</keyword>
<dbReference type="GO" id="GO:0016579">
    <property type="term" value="P:protein deubiquitination"/>
    <property type="evidence" value="ECO:0007669"/>
    <property type="project" value="InterPro"/>
</dbReference>
<sequence length="755" mass="84415">MRMKMRKDVSINSLIHNMKHGYRILLRKNWISLSQFHLLAGVLGVTGLVMAIRDGKFGFLRGLSQIPDRDDESSESLVLVPGLQNLGNNCFLNVVLQALASCDCFHEFLQNIIERDDFSVDDRVENMPLSAALFNLFKELCSPCDERMILSPRKVMHAMDQYIPNFNLTRQQDAAEALHHLLSSLQDETSESYVPNYGSLAELSAFPHCKILHPNRKSGPNEQERWQQDLLGPFNGILGSGLTCKSCSSQLSADFEFFISLPLTPLINGCSVEHCLKQFTAAELIDNYRCNRCWHIAGIKYFSTVDGNHKAQIEKLNSCVEEDTCECRNLFPEEVPWSHQRSRTLKQLSIVRCPKILCIHLQRASMNPFGELVKFQGHIPFPMLLDLSPYVKPVAGVSKESLGENLEMREVNQHNLLINRFNIFNHQFPMHMMQQLYAPVGDDVKIQSKPLVVDEIDETNYSVGDTSISETGASHTEGVSYPVLDGSLAHLTSVQTDENMNISFVRDVMDVVSDSSDSEYVLASRIKSDDNHSEDCETMESPIQPTHGHTGESNLNTSSKPLVEDVVGIGNDSVDGKHPRSSLKESDVGSTEGYLPLQQIHGQSEGNQNISSEPIVVVVDLLGNTTDPVYARCDQTMKAKSGLDSSEGSCPEFTNNMPLQRDDKINNKNHVVPSKSHMYRLVSVVEHFGRVGSGHYTVYRRVKRSSDDSESAEQLGSSNARWFCVSDTDVWSVSEKSVLAADASLLFYVRVAEFS</sequence>
<dbReference type="EMBL" id="CM010715">
    <property type="protein sequence ID" value="RZC44098.1"/>
    <property type="molecule type" value="Genomic_DNA"/>
</dbReference>
<keyword evidence="11" id="KW-1185">Reference proteome</keyword>
<evidence type="ECO:0000256" key="7">
    <source>
        <dbReference type="RuleBase" id="RU366025"/>
    </source>
</evidence>
<organism evidence="10 11">
    <name type="scientific">Papaver somniferum</name>
    <name type="common">Opium poppy</name>
    <dbReference type="NCBI Taxonomy" id="3469"/>
    <lineage>
        <taxon>Eukaryota</taxon>
        <taxon>Viridiplantae</taxon>
        <taxon>Streptophyta</taxon>
        <taxon>Embryophyta</taxon>
        <taxon>Tracheophyta</taxon>
        <taxon>Spermatophyta</taxon>
        <taxon>Magnoliopsida</taxon>
        <taxon>Ranunculales</taxon>
        <taxon>Papaveraceae</taxon>
        <taxon>Papaveroideae</taxon>
        <taxon>Papaver</taxon>
    </lineage>
</organism>
<dbReference type="OMA" id="KYSSAMR"/>
<evidence type="ECO:0000256" key="2">
    <source>
        <dbReference type="ARBA" id="ARBA00009085"/>
    </source>
</evidence>
<gene>
    <name evidence="10" type="ORF">C5167_037049</name>
</gene>